<dbReference type="Proteomes" id="UP001239795">
    <property type="component" value="Unassembled WGS sequence"/>
</dbReference>
<gene>
    <name evidence="1" type="ORF">CMEL01_12048</name>
</gene>
<proteinExistence type="predicted"/>
<reference evidence="1 2" key="1">
    <citation type="submission" date="2016-10" db="EMBL/GenBank/DDBJ databases">
        <title>The genome sequence of Colletotrichum fioriniae PJ7.</title>
        <authorList>
            <person name="Baroncelli R."/>
        </authorList>
    </citation>
    <scope>NUCLEOTIDE SEQUENCE [LARGE SCALE GENOMIC DNA]</scope>
    <source>
        <strain evidence="1">Col 31</strain>
    </source>
</reference>
<sequence length="76" mass="8539">MVQRRDVLSTNQLLEMLAGTRVGIRLGAVEGHYSGVMTETLVPLPSPLFRSVCKRRRSLVNSVWGCRMRRRVAGRG</sequence>
<dbReference type="EMBL" id="MLGG01000004">
    <property type="protein sequence ID" value="KAK1466056.1"/>
    <property type="molecule type" value="Genomic_DNA"/>
</dbReference>
<dbReference type="AlphaFoldDB" id="A0AAI9UWK0"/>
<keyword evidence="2" id="KW-1185">Reference proteome</keyword>
<accession>A0AAI9UWK0</accession>
<evidence type="ECO:0000313" key="2">
    <source>
        <dbReference type="Proteomes" id="UP001239795"/>
    </source>
</evidence>
<name>A0AAI9UWK0_9PEZI</name>
<comment type="caution">
    <text evidence="1">The sequence shown here is derived from an EMBL/GenBank/DDBJ whole genome shotgun (WGS) entry which is preliminary data.</text>
</comment>
<evidence type="ECO:0000313" key="1">
    <source>
        <dbReference type="EMBL" id="KAK1466056.1"/>
    </source>
</evidence>
<protein>
    <submittedName>
        <fullName evidence="1">Uncharacterized protein</fullName>
    </submittedName>
</protein>
<organism evidence="1 2">
    <name type="scientific">Colletotrichum melonis</name>
    <dbReference type="NCBI Taxonomy" id="1209925"/>
    <lineage>
        <taxon>Eukaryota</taxon>
        <taxon>Fungi</taxon>
        <taxon>Dikarya</taxon>
        <taxon>Ascomycota</taxon>
        <taxon>Pezizomycotina</taxon>
        <taxon>Sordariomycetes</taxon>
        <taxon>Hypocreomycetidae</taxon>
        <taxon>Glomerellales</taxon>
        <taxon>Glomerellaceae</taxon>
        <taxon>Colletotrichum</taxon>
        <taxon>Colletotrichum acutatum species complex</taxon>
    </lineage>
</organism>